<dbReference type="SUPFAM" id="SSF46785">
    <property type="entry name" value="Winged helix' DNA-binding domain"/>
    <property type="match status" value="1"/>
</dbReference>
<comment type="caution">
    <text evidence="2">The sequence shown here is derived from an EMBL/GenBank/DDBJ whole genome shotgun (WGS) entry which is preliminary data.</text>
</comment>
<organism evidence="2 3">
    <name type="scientific">Reyranella soli</name>
    <dbReference type="NCBI Taxonomy" id="1230389"/>
    <lineage>
        <taxon>Bacteria</taxon>
        <taxon>Pseudomonadati</taxon>
        <taxon>Pseudomonadota</taxon>
        <taxon>Alphaproteobacteria</taxon>
        <taxon>Hyphomicrobiales</taxon>
        <taxon>Reyranellaceae</taxon>
        <taxon>Reyranella</taxon>
    </lineage>
</organism>
<evidence type="ECO:0000259" key="1">
    <source>
        <dbReference type="PROSITE" id="PS50995"/>
    </source>
</evidence>
<protein>
    <submittedName>
        <fullName evidence="2">MarR family transcriptional regulator</fullName>
    </submittedName>
</protein>
<accession>A0A512NLC1</accession>
<dbReference type="EMBL" id="BKAJ01000139">
    <property type="protein sequence ID" value="GEP59744.1"/>
    <property type="molecule type" value="Genomic_DNA"/>
</dbReference>
<dbReference type="GO" id="GO:0006950">
    <property type="term" value="P:response to stress"/>
    <property type="evidence" value="ECO:0007669"/>
    <property type="project" value="TreeGrafter"/>
</dbReference>
<dbReference type="InterPro" id="IPR000835">
    <property type="entry name" value="HTH_MarR-typ"/>
</dbReference>
<dbReference type="PANTHER" id="PTHR33164">
    <property type="entry name" value="TRANSCRIPTIONAL REGULATOR, MARR FAMILY"/>
    <property type="match status" value="1"/>
</dbReference>
<dbReference type="InterPro" id="IPR036390">
    <property type="entry name" value="WH_DNA-bd_sf"/>
</dbReference>
<dbReference type="Pfam" id="PF12802">
    <property type="entry name" value="MarR_2"/>
    <property type="match status" value="1"/>
</dbReference>
<dbReference type="Proteomes" id="UP000321058">
    <property type="component" value="Unassembled WGS sequence"/>
</dbReference>
<evidence type="ECO:0000313" key="2">
    <source>
        <dbReference type="EMBL" id="GEP59744.1"/>
    </source>
</evidence>
<dbReference type="InterPro" id="IPR039422">
    <property type="entry name" value="MarR/SlyA-like"/>
</dbReference>
<evidence type="ECO:0000313" key="3">
    <source>
        <dbReference type="Proteomes" id="UP000321058"/>
    </source>
</evidence>
<reference evidence="2 3" key="1">
    <citation type="submission" date="2019-07" db="EMBL/GenBank/DDBJ databases">
        <title>Whole genome shotgun sequence of Reyranella soli NBRC 108950.</title>
        <authorList>
            <person name="Hosoyama A."/>
            <person name="Uohara A."/>
            <person name="Ohji S."/>
            <person name="Ichikawa N."/>
        </authorList>
    </citation>
    <scope>NUCLEOTIDE SEQUENCE [LARGE SCALE GENOMIC DNA]</scope>
    <source>
        <strain evidence="2 3">NBRC 108950</strain>
    </source>
</reference>
<dbReference type="PRINTS" id="PR00598">
    <property type="entry name" value="HTHMARR"/>
</dbReference>
<proteinExistence type="predicted"/>
<dbReference type="InterPro" id="IPR036388">
    <property type="entry name" value="WH-like_DNA-bd_sf"/>
</dbReference>
<dbReference type="GO" id="GO:0003700">
    <property type="term" value="F:DNA-binding transcription factor activity"/>
    <property type="evidence" value="ECO:0007669"/>
    <property type="project" value="InterPro"/>
</dbReference>
<dbReference type="RefSeq" id="WP_147155131.1">
    <property type="nucleotide sequence ID" value="NZ_BKAJ01000139.1"/>
</dbReference>
<dbReference type="Gene3D" id="1.10.10.10">
    <property type="entry name" value="Winged helix-like DNA-binding domain superfamily/Winged helix DNA-binding domain"/>
    <property type="match status" value="1"/>
</dbReference>
<dbReference type="OrthoDB" id="7427954at2"/>
<sequence length="148" mass="16271">MSDKPAEATVQAWARLMKAQHRALGSVEGALKAAGLPPLAWYDVLLETERAGKDGLRPFELERAMLLAQYNLSRLVDRIEAAGYVERRPCVDDGRGHLIAITDAGRTIRRRMWPVYARAIEAAVGQRLSGKQAATLGELLGHLIDEPS</sequence>
<dbReference type="PANTHER" id="PTHR33164:SF104">
    <property type="entry name" value="TRANSCRIPTIONAL REGULATORY PROTEIN"/>
    <property type="match status" value="1"/>
</dbReference>
<dbReference type="AlphaFoldDB" id="A0A512NLC1"/>
<gene>
    <name evidence="2" type="ORF">RSO01_69100</name>
</gene>
<feature type="domain" description="HTH marR-type" evidence="1">
    <location>
        <begin position="1"/>
        <end position="145"/>
    </location>
</feature>
<name>A0A512NLC1_9HYPH</name>
<dbReference type="PROSITE" id="PS50995">
    <property type="entry name" value="HTH_MARR_2"/>
    <property type="match status" value="1"/>
</dbReference>
<keyword evidence="3" id="KW-1185">Reference proteome</keyword>